<dbReference type="Pfam" id="PF03706">
    <property type="entry name" value="LPG_synthase_TM"/>
    <property type="match status" value="1"/>
</dbReference>
<evidence type="ECO:0000256" key="6">
    <source>
        <dbReference type="SAM" id="Phobius"/>
    </source>
</evidence>
<dbReference type="GO" id="GO:0008757">
    <property type="term" value="F:S-adenosylmethionine-dependent methyltransferase activity"/>
    <property type="evidence" value="ECO:0007669"/>
    <property type="project" value="InterPro"/>
</dbReference>
<dbReference type="RefSeq" id="WP_092118783.1">
    <property type="nucleotide sequence ID" value="NZ_FMXO01000006.1"/>
</dbReference>
<protein>
    <submittedName>
        <fullName evidence="8">Uncharacterized membrane protein YbhN, UPF0104 family</fullName>
    </submittedName>
</protein>
<comment type="subcellular location">
    <subcellularLocation>
        <location evidence="1">Cell membrane</location>
        <topology evidence="1">Multi-pass membrane protein</topology>
    </subcellularLocation>
</comment>
<organism evidence="8 9">
    <name type="scientific">Desulfonatronum thiosulfatophilum</name>
    <dbReference type="NCBI Taxonomy" id="617002"/>
    <lineage>
        <taxon>Bacteria</taxon>
        <taxon>Pseudomonadati</taxon>
        <taxon>Thermodesulfobacteriota</taxon>
        <taxon>Desulfovibrionia</taxon>
        <taxon>Desulfovibrionales</taxon>
        <taxon>Desulfonatronaceae</taxon>
        <taxon>Desulfonatronum</taxon>
    </lineage>
</organism>
<dbReference type="Gene3D" id="3.40.50.150">
    <property type="entry name" value="Vaccinia Virus protein VP39"/>
    <property type="match status" value="1"/>
</dbReference>
<evidence type="ECO:0000313" key="8">
    <source>
        <dbReference type="EMBL" id="SDB26338.1"/>
    </source>
</evidence>
<dbReference type="Proteomes" id="UP000198771">
    <property type="component" value="Unassembled WGS sequence"/>
</dbReference>
<feature type="transmembrane region" description="Helical" evidence="6">
    <location>
        <begin position="129"/>
        <end position="147"/>
    </location>
</feature>
<keyword evidence="9" id="KW-1185">Reference proteome</keyword>
<sequence length="555" mass="60570">MCNTKSVNNRTIRLATLILILLGLGWVGYLLFGIVAEHGMGSFIPARPGWLAGAMVLLTASMALIALVFRHFLSAAANKPLPPVWAVWIHASGQVVRYLPGRFLGVVYQVGAARDRLSAGAITRANVDLMVFGLLGNLAIALVILGWTAQLPRLLAYTAALASALLLGASLLGGTNSLLQCVAKRIPSTFHKTRSFCEALAHSRLPSGVILRLIILFAASWALYLGAWVCLGRAFSILEQTDMAALCAWYSLAWMVGFAAAITPGGLGVREGAFLGMAGVSAGAGAVAFVALLARFWLMLGDVILWLAVLPFVRTRQGQAAIQPPDFDDQGLNVFDPKDTLGVKTAYITMLQEKALERHLPRGQGGVAVDVGCGYGRLTSVLPRRGWQSAGVDPSWSLLAHAQALYPGPTYLQAGLPDLPFRPGAIQLVLMQNLLRPLLLGRRLGVVRGIGGFVQDHGWIVVVDNIRDGHPNFLPEEEIIDIFSGEGFRLVRRVPLRAARWWMIYLIRYGLIPRSWLPTIADWELRQMEQRTGRPRHQYYNVLFIFQKTAFSSIP</sequence>
<dbReference type="AlphaFoldDB" id="A0A1G6C0I2"/>
<name>A0A1G6C0I2_9BACT</name>
<accession>A0A1G6C0I2</accession>
<feature type="transmembrane region" description="Helical" evidence="6">
    <location>
        <begin position="154"/>
        <end position="172"/>
    </location>
</feature>
<dbReference type="SUPFAM" id="SSF53335">
    <property type="entry name" value="S-adenosyl-L-methionine-dependent methyltransferases"/>
    <property type="match status" value="1"/>
</dbReference>
<gene>
    <name evidence="8" type="ORF">SAMN05660653_01259</name>
</gene>
<keyword evidence="2" id="KW-1003">Cell membrane</keyword>
<feature type="transmembrane region" description="Helical" evidence="6">
    <location>
        <begin position="48"/>
        <end position="69"/>
    </location>
</feature>
<keyword evidence="5 6" id="KW-0472">Membrane</keyword>
<dbReference type="InterPro" id="IPR013216">
    <property type="entry name" value="Methyltransf_11"/>
</dbReference>
<feature type="transmembrane region" description="Helical" evidence="6">
    <location>
        <begin position="12"/>
        <end position="36"/>
    </location>
</feature>
<feature type="transmembrane region" description="Helical" evidence="6">
    <location>
        <begin position="274"/>
        <end position="298"/>
    </location>
</feature>
<reference evidence="8 9" key="1">
    <citation type="submission" date="2016-10" db="EMBL/GenBank/DDBJ databases">
        <authorList>
            <person name="de Groot N.N."/>
        </authorList>
    </citation>
    <scope>NUCLEOTIDE SEQUENCE [LARGE SCALE GENOMIC DNA]</scope>
    <source>
        <strain evidence="8 9">ASO4-2</strain>
    </source>
</reference>
<dbReference type="GO" id="GO:0005886">
    <property type="term" value="C:plasma membrane"/>
    <property type="evidence" value="ECO:0007669"/>
    <property type="project" value="UniProtKB-SubCell"/>
</dbReference>
<evidence type="ECO:0000256" key="1">
    <source>
        <dbReference type="ARBA" id="ARBA00004651"/>
    </source>
</evidence>
<evidence type="ECO:0000256" key="5">
    <source>
        <dbReference type="ARBA" id="ARBA00023136"/>
    </source>
</evidence>
<dbReference type="EMBL" id="FMXO01000006">
    <property type="protein sequence ID" value="SDB26338.1"/>
    <property type="molecule type" value="Genomic_DNA"/>
</dbReference>
<evidence type="ECO:0000256" key="2">
    <source>
        <dbReference type="ARBA" id="ARBA00022475"/>
    </source>
</evidence>
<dbReference type="Pfam" id="PF08241">
    <property type="entry name" value="Methyltransf_11"/>
    <property type="match status" value="1"/>
</dbReference>
<feature type="transmembrane region" description="Helical" evidence="6">
    <location>
        <begin position="243"/>
        <end position="262"/>
    </location>
</feature>
<dbReference type="CDD" id="cd02440">
    <property type="entry name" value="AdoMet_MTases"/>
    <property type="match status" value="1"/>
</dbReference>
<dbReference type="STRING" id="617002.SAMN05660653_01259"/>
<evidence type="ECO:0000313" key="9">
    <source>
        <dbReference type="Proteomes" id="UP000198771"/>
    </source>
</evidence>
<evidence type="ECO:0000256" key="4">
    <source>
        <dbReference type="ARBA" id="ARBA00022989"/>
    </source>
</evidence>
<proteinExistence type="predicted"/>
<evidence type="ECO:0000256" key="3">
    <source>
        <dbReference type="ARBA" id="ARBA00022692"/>
    </source>
</evidence>
<dbReference type="InterPro" id="IPR029063">
    <property type="entry name" value="SAM-dependent_MTases_sf"/>
</dbReference>
<feature type="transmembrane region" description="Helical" evidence="6">
    <location>
        <begin position="209"/>
        <end position="231"/>
    </location>
</feature>
<feature type="domain" description="Methyltransferase type 11" evidence="7">
    <location>
        <begin position="369"/>
        <end position="436"/>
    </location>
</feature>
<dbReference type="InterPro" id="IPR022791">
    <property type="entry name" value="L-PG_synthase/AglD"/>
</dbReference>
<keyword evidence="3 6" id="KW-0812">Transmembrane</keyword>
<keyword evidence="4 6" id="KW-1133">Transmembrane helix</keyword>
<evidence type="ECO:0000259" key="7">
    <source>
        <dbReference type="Pfam" id="PF08241"/>
    </source>
</evidence>